<sequence length="192" mass="22477">PYLLVTARFPIDALSAEWSIGVNRPIDQAHKRRLHQIFDETGILQRDTSHRLQVAYSKAQVQQMLNHLKEPSFKGWVSVVREKAELIAGHHRVEAFKKYLQLRRLPEEERWWVCSIYDKDTLPPHLRIQLHANQEDIVLPDNHSQIWTELATLASSDSQLFQGSNRSVEQEMLEKLRLSSRIKFPVRRLATL</sequence>
<evidence type="ECO:0000313" key="2">
    <source>
        <dbReference type="Proteomes" id="UP000244855"/>
    </source>
</evidence>
<proteinExistence type="predicted"/>
<gene>
    <name evidence="1" type="ORF">DM02DRAFT_547825</name>
</gene>
<evidence type="ECO:0008006" key="3">
    <source>
        <dbReference type="Google" id="ProtNLM"/>
    </source>
</evidence>
<dbReference type="EMBL" id="KZ806327">
    <property type="protein sequence ID" value="PVH90418.1"/>
    <property type="molecule type" value="Genomic_DNA"/>
</dbReference>
<protein>
    <recommendedName>
        <fullName evidence="3">ParB/Sulfiredoxin domain-containing protein</fullName>
    </recommendedName>
</protein>
<keyword evidence="2" id="KW-1185">Reference proteome</keyword>
<dbReference type="STRING" id="97972.A0A2V1CXF2"/>
<dbReference type="AlphaFoldDB" id="A0A2V1CXF2"/>
<feature type="non-terminal residue" evidence="1">
    <location>
        <position position="1"/>
    </location>
</feature>
<reference evidence="1 2" key="1">
    <citation type="journal article" date="2018" name="Sci. Rep.">
        <title>Comparative genomics provides insights into the lifestyle and reveals functional heterogeneity of dark septate endophytic fungi.</title>
        <authorList>
            <person name="Knapp D.G."/>
            <person name="Nemeth J.B."/>
            <person name="Barry K."/>
            <person name="Hainaut M."/>
            <person name="Henrissat B."/>
            <person name="Johnson J."/>
            <person name="Kuo A."/>
            <person name="Lim J.H.P."/>
            <person name="Lipzen A."/>
            <person name="Nolan M."/>
            <person name="Ohm R.A."/>
            <person name="Tamas L."/>
            <person name="Grigoriev I.V."/>
            <person name="Spatafora J.W."/>
            <person name="Nagy L.G."/>
            <person name="Kovacs G.M."/>
        </authorList>
    </citation>
    <scope>NUCLEOTIDE SEQUENCE [LARGE SCALE GENOMIC DNA]</scope>
    <source>
        <strain evidence="1 2">DSE2036</strain>
    </source>
</reference>
<evidence type="ECO:0000313" key="1">
    <source>
        <dbReference type="EMBL" id="PVH90418.1"/>
    </source>
</evidence>
<accession>A0A2V1CXF2</accession>
<organism evidence="1 2">
    <name type="scientific">Periconia macrospinosa</name>
    <dbReference type="NCBI Taxonomy" id="97972"/>
    <lineage>
        <taxon>Eukaryota</taxon>
        <taxon>Fungi</taxon>
        <taxon>Dikarya</taxon>
        <taxon>Ascomycota</taxon>
        <taxon>Pezizomycotina</taxon>
        <taxon>Dothideomycetes</taxon>
        <taxon>Pleosporomycetidae</taxon>
        <taxon>Pleosporales</taxon>
        <taxon>Massarineae</taxon>
        <taxon>Periconiaceae</taxon>
        <taxon>Periconia</taxon>
    </lineage>
</organism>
<name>A0A2V1CXF2_9PLEO</name>
<dbReference type="Proteomes" id="UP000244855">
    <property type="component" value="Unassembled WGS sequence"/>
</dbReference>
<dbReference type="OrthoDB" id="3786979at2759"/>